<reference evidence="2" key="1">
    <citation type="submission" date="2022-04" db="EMBL/GenBank/DDBJ databases">
        <title>A functionally conserved STORR gene fusion in Papaver species that diverged 16.8 million years ago.</title>
        <authorList>
            <person name="Catania T."/>
        </authorList>
    </citation>
    <scope>NUCLEOTIDE SEQUENCE</scope>
    <source>
        <strain evidence="2">S-188037</strain>
    </source>
</reference>
<dbReference type="Gene3D" id="1.25.40.20">
    <property type="entry name" value="Ankyrin repeat-containing domain"/>
    <property type="match status" value="1"/>
</dbReference>
<evidence type="ECO:0000313" key="2">
    <source>
        <dbReference type="EMBL" id="KAI3855896.1"/>
    </source>
</evidence>
<proteinExistence type="predicted"/>
<feature type="repeat" description="ANK" evidence="1">
    <location>
        <begin position="23"/>
        <end position="55"/>
    </location>
</feature>
<dbReference type="SUPFAM" id="SSF48403">
    <property type="entry name" value="Ankyrin repeat"/>
    <property type="match status" value="1"/>
</dbReference>
<accession>A0AAD4X6H8</accession>
<dbReference type="InterPro" id="IPR036770">
    <property type="entry name" value="Ankyrin_rpt-contain_sf"/>
</dbReference>
<gene>
    <name evidence="2" type="ORF">MKW98_007859</name>
</gene>
<dbReference type="InterPro" id="IPR002110">
    <property type="entry name" value="Ankyrin_rpt"/>
</dbReference>
<dbReference type="PANTHER" id="PTHR46224:SF6">
    <property type="entry name" value="ANKYRIN REPEAT FAMILY PROTEIN"/>
    <property type="match status" value="1"/>
</dbReference>
<dbReference type="SMART" id="SM00248">
    <property type="entry name" value="ANK"/>
    <property type="match status" value="2"/>
</dbReference>
<comment type="caution">
    <text evidence="2">The sequence shown here is derived from an EMBL/GenBank/DDBJ whole genome shotgun (WGS) entry which is preliminary data.</text>
</comment>
<dbReference type="PROSITE" id="PS50088">
    <property type="entry name" value="ANK_REPEAT"/>
    <property type="match status" value="2"/>
</dbReference>
<dbReference type="PANTHER" id="PTHR46224">
    <property type="entry name" value="ANKYRIN REPEAT FAMILY PROTEIN"/>
    <property type="match status" value="1"/>
</dbReference>
<dbReference type="EMBL" id="JAJJMB010015111">
    <property type="protein sequence ID" value="KAI3855896.1"/>
    <property type="molecule type" value="Genomic_DNA"/>
</dbReference>
<organism evidence="2 3">
    <name type="scientific">Papaver atlanticum</name>
    <dbReference type="NCBI Taxonomy" id="357466"/>
    <lineage>
        <taxon>Eukaryota</taxon>
        <taxon>Viridiplantae</taxon>
        <taxon>Streptophyta</taxon>
        <taxon>Embryophyta</taxon>
        <taxon>Tracheophyta</taxon>
        <taxon>Spermatophyta</taxon>
        <taxon>Magnoliopsida</taxon>
        <taxon>Ranunculales</taxon>
        <taxon>Papaveraceae</taxon>
        <taxon>Papaveroideae</taxon>
        <taxon>Papaver</taxon>
    </lineage>
</organism>
<dbReference type="Pfam" id="PF12796">
    <property type="entry name" value="Ank_2"/>
    <property type="match status" value="1"/>
</dbReference>
<evidence type="ECO:0008006" key="4">
    <source>
        <dbReference type="Google" id="ProtNLM"/>
    </source>
</evidence>
<evidence type="ECO:0000256" key="1">
    <source>
        <dbReference type="PROSITE-ProRule" id="PRU00023"/>
    </source>
</evidence>
<keyword evidence="1" id="KW-0040">ANK repeat</keyword>
<dbReference type="InterPro" id="IPR051616">
    <property type="entry name" value="Cul2-RING_E3_ligase_SR"/>
</dbReference>
<sequence length="117" mass="12136">MKGHKDVIPLLLSKSINVDVRNELGSPLQYAAAHGDHDTVKVLLGHGANAGADPNGGPDGVKPFSSAAEVGVIQIIKLLVDAGADPNVTNRHGLKPTEVLAVNDNRRGVEVYTLTGA</sequence>
<dbReference type="Proteomes" id="UP001202328">
    <property type="component" value="Unassembled WGS sequence"/>
</dbReference>
<evidence type="ECO:0000313" key="3">
    <source>
        <dbReference type="Proteomes" id="UP001202328"/>
    </source>
</evidence>
<dbReference type="AlphaFoldDB" id="A0AAD4X6H8"/>
<protein>
    <recommendedName>
        <fullName evidence="4">Ankyrin</fullName>
    </recommendedName>
</protein>
<feature type="repeat" description="ANK" evidence="1">
    <location>
        <begin position="59"/>
        <end position="91"/>
    </location>
</feature>
<dbReference type="PROSITE" id="PS50297">
    <property type="entry name" value="ANK_REP_REGION"/>
    <property type="match status" value="2"/>
</dbReference>
<keyword evidence="3" id="KW-1185">Reference proteome</keyword>
<name>A0AAD4X6H8_9MAGN</name>